<evidence type="ECO:0000256" key="2">
    <source>
        <dbReference type="ARBA" id="ARBA00022692"/>
    </source>
</evidence>
<keyword evidence="2 5" id="KW-0812">Transmembrane</keyword>
<proteinExistence type="predicted"/>
<comment type="subcellular location">
    <subcellularLocation>
        <location evidence="1">Membrane</location>
        <topology evidence="1">Multi-pass membrane protein</topology>
    </subcellularLocation>
</comment>
<dbReference type="InterPro" id="IPR007039">
    <property type="entry name" value="TrbC/VirB2"/>
</dbReference>
<accession>A4KVS0</accession>
<protein>
    <submittedName>
        <fullName evidence="6">Probable conjugal transfer protein TrbC</fullName>
    </submittedName>
</protein>
<feature type="transmembrane region" description="Helical" evidence="5">
    <location>
        <begin position="97"/>
        <end position="116"/>
    </location>
</feature>
<sequence>MARATRQNIIRRSMRTVMLHNRYLRLGTIGALICAALAGPALAGSGGSLPWEGPLEQIQQSITGPVAGYIALAAVAIAGGMLIFGGELNDFARRLMYVVLVAGILLGATTIVGLFGSTGASIGGSFVAEQPANPPSNPVGGGEWRHG</sequence>
<evidence type="ECO:0000256" key="3">
    <source>
        <dbReference type="ARBA" id="ARBA00022989"/>
    </source>
</evidence>
<name>A4KVS0_SINMM</name>
<evidence type="ECO:0000313" key="7">
    <source>
        <dbReference type="Proteomes" id="UP000009045"/>
    </source>
</evidence>
<dbReference type="Proteomes" id="UP000009045">
    <property type="component" value="Plasmid pSmeSM11b"/>
</dbReference>
<evidence type="ECO:0000313" key="6">
    <source>
        <dbReference type="EMBL" id="ABN47171.1"/>
    </source>
</evidence>
<organism evidence="6 7">
    <name type="scientific">Sinorhizobium meliloti (strain SM11)</name>
    <dbReference type="NCBI Taxonomy" id="707241"/>
    <lineage>
        <taxon>Bacteria</taxon>
        <taxon>Pseudomonadati</taxon>
        <taxon>Pseudomonadota</taxon>
        <taxon>Alphaproteobacteria</taxon>
        <taxon>Hyphomicrobiales</taxon>
        <taxon>Rhizobiaceae</taxon>
        <taxon>Sinorhizobium/Ensifer group</taxon>
        <taxon>Sinorhizobium</taxon>
    </lineage>
</organism>
<gene>
    <name evidence="6" type="primary">orf165</name>
</gene>
<keyword evidence="6" id="KW-0614">Plasmid</keyword>
<keyword evidence="3 5" id="KW-1133">Transmembrane helix</keyword>
<dbReference type="Pfam" id="PF04956">
    <property type="entry name" value="TrbC"/>
    <property type="match status" value="1"/>
</dbReference>
<keyword evidence="5" id="KW-0472">Membrane</keyword>
<reference evidence="7" key="2">
    <citation type="journal article" date="2011" name="J. Biotechnol.">
        <title>The complete genome sequence of the dominant Sinorhizobium meliloti field isolate SM11 extends the S. meliloti pan-genome.</title>
        <authorList>
            <person name="Schneiker-Bekel S."/>
            <person name="Wibberg D."/>
            <person name="Bekel T."/>
            <person name="Blom J."/>
            <person name="Linke B."/>
            <person name="Neuweger H."/>
            <person name="Stiens M."/>
            <person name="Vorholter F.J."/>
            <person name="Weidner S."/>
            <person name="Goesmann A."/>
            <person name="Puhler A."/>
            <person name="Schluter A."/>
        </authorList>
    </citation>
    <scope>NUCLEOTIDE SEQUENCE [LARGE SCALE GENOMIC DNA]</scope>
    <source>
        <strain evidence="7">SM11</strain>
        <plasmid evidence="7">pSmeSM11b</plasmid>
    </source>
</reference>
<feature type="transmembrane region" description="Helical" evidence="5">
    <location>
        <begin position="67"/>
        <end position="85"/>
    </location>
</feature>
<evidence type="ECO:0000256" key="1">
    <source>
        <dbReference type="ARBA" id="ARBA00004141"/>
    </source>
</evidence>
<dbReference type="GO" id="GO:0016020">
    <property type="term" value="C:membrane"/>
    <property type="evidence" value="ECO:0007669"/>
    <property type="project" value="UniProtKB-SubCell"/>
</dbReference>
<dbReference type="EMBL" id="EF066650">
    <property type="protein sequence ID" value="ABN47171.1"/>
    <property type="molecule type" value="Genomic_DNA"/>
</dbReference>
<evidence type="ECO:0000256" key="5">
    <source>
        <dbReference type="SAM" id="Phobius"/>
    </source>
</evidence>
<evidence type="ECO:0000256" key="4">
    <source>
        <dbReference type="SAM" id="MobiDB-lite"/>
    </source>
</evidence>
<geneLocation type="plasmid" evidence="6 7">
    <name>pSmeSM11b</name>
</geneLocation>
<dbReference type="AlphaFoldDB" id="A4KVS0"/>
<reference evidence="6 7" key="1">
    <citation type="journal article" date="2007" name="FEMS Microbiol. Lett.">
        <title>Sequence analysis of the 181-kb accessory plasmid pSmeSM11b, isolated from a dominant Sinorhizobium meliloti strain identified during a long-term field release experiment.</title>
        <authorList>
            <person name="Stiens M."/>
            <person name="Schneiker S."/>
            <person name="Puhler A."/>
            <person name="Schluter A."/>
        </authorList>
    </citation>
    <scope>NUCLEOTIDE SEQUENCE [LARGE SCALE GENOMIC DNA]</scope>
    <source>
        <strain evidence="6 7">SM11</strain>
        <plasmid evidence="7">pSmeSM11b</plasmid>
    </source>
</reference>
<feature type="region of interest" description="Disordered" evidence="4">
    <location>
        <begin position="126"/>
        <end position="147"/>
    </location>
</feature>